<dbReference type="PANTHER" id="PTHR30118">
    <property type="entry name" value="HTH-TYPE TRANSCRIPTIONAL REGULATOR LEUO-RELATED"/>
    <property type="match status" value="1"/>
</dbReference>
<dbReference type="InterPro" id="IPR050389">
    <property type="entry name" value="LysR-type_TF"/>
</dbReference>
<evidence type="ECO:0000259" key="5">
    <source>
        <dbReference type="PROSITE" id="PS50931"/>
    </source>
</evidence>
<evidence type="ECO:0000256" key="4">
    <source>
        <dbReference type="ARBA" id="ARBA00023163"/>
    </source>
</evidence>
<accession>A0A0C5WR50</accession>
<gene>
    <name evidence="6" type="ORF">H744_2c2123</name>
</gene>
<dbReference type="PATRIC" id="fig|658445.3.peg.4104"/>
<keyword evidence="2" id="KW-0805">Transcription regulation</keyword>
<dbReference type="KEGG" id="pgb:H744_2c2123"/>
<proteinExistence type="inferred from homology"/>
<evidence type="ECO:0000256" key="1">
    <source>
        <dbReference type="ARBA" id="ARBA00009437"/>
    </source>
</evidence>
<dbReference type="Pfam" id="PF00126">
    <property type="entry name" value="HTH_1"/>
    <property type="match status" value="1"/>
</dbReference>
<dbReference type="GO" id="GO:0003700">
    <property type="term" value="F:DNA-binding transcription factor activity"/>
    <property type="evidence" value="ECO:0007669"/>
    <property type="project" value="InterPro"/>
</dbReference>
<name>A0A0C5WR50_9GAMM</name>
<dbReference type="Gene3D" id="3.40.190.10">
    <property type="entry name" value="Periplasmic binding protein-like II"/>
    <property type="match status" value="2"/>
</dbReference>
<dbReference type="PANTHER" id="PTHR30118:SF15">
    <property type="entry name" value="TRANSCRIPTIONAL REGULATORY PROTEIN"/>
    <property type="match status" value="1"/>
</dbReference>
<dbReference type="Proteomes" id="UP000032303">
    <property type="component" value="Chromosome 2"/>
</dbReference>
<keyword evidence="3" id="KW-0238">DNA-binding</keyword>
<keyword evidence="4" id="KW-0804">Transcription</keyword>
<dbReference type="GO" id="GO:0003677">
    <property type="term" value="F:DNA binding"/>
    <property type="evidence" value="ECO:0007669"/>
    <property type="project" value="UniProtKB-KW"/>
</dbReference>
<keyword evidence="7" id="KW-1185">Reference proteome</keyword>
<evidence type="ECO:0000256" key="2">
    <source>
        <dbReference type="ARBA" id="ARBA00023015"/>
    </source>
</evidence>
<comment type="similarity">
    <text evidence="1">Belongs to the LysR transcriptional regulatory family.</text>
</comment>
<dbReference type="PROSITE" id="PS50931">
    <property type="entry name" value="HTH_LYSR"/>
    <property type="match status" value="1"/>
</dbReference>
<dbReference type="InterPro" id="IPR000847">
    <property type="entry name" value="LysR_HTH_N"/>
</dbReference>
<evidence type="ECO:0000313" key="7">
    <source>
        <dbReference type="Proteomes" id="UP000032303"/>
    </source>
</evidence>
<dbReference type="Gene3D" id="1.10.10.10">
    <property type="entry name" value="Winged helix-like DNA-binding domain superfamily/Winged helix DNA-binding domain"/>
    <property type="match status" value="1"/>
</dbReference>
<sequence>MAKEMKSTDLNLIPIFVAVYEEQSLSKAAVRMDVSQPAVSKGLKRLREIYDDPLFHRNANGVEPTAFASDIYPALAASLKNFSSTLSASREFDPKTSRRIFSIACVSVASFSIIPVLVEQIRLEAPNIALEIHPLFTEDMEADLRLQRYDLVIDLPPRGRSLLKSQVLYSEELSVVCCKHHPRLTDSVTIEQFLAEDHVVVARWHARGSLLNAEDIPELDQRNIVVRAPGAVEMLPIIAGSDIIGMLPKSTIESFSEFYAIKALPMPFGQDLYDLCAIWHPSRTTETSHRWLRQLLFKVVKENFL</sequence>
<dbReference type="InterPro" id="IPR005119">
    <property type="entry name" value="LysR_subst-bd"/>
</dbReference>
<dbReference type="Pfam" id="PF03466">
    <property type="entry name" value="LysR_substrate"/>
    <property type="match status" value="1"/>
</dbReference>
<dbReference type="EMBL" id="CP005974">
    <property type="protein sequence ID" value="AJR08787.1"/>
    <property type="molecule type" value="Genomic_DNA"/>
</dbReference>
<dbReference type="HOGENOM" id="CLU_039613_39_0_6"/>
<dbReference type="SUPFAM" id="SSF53850">
    <property type="entry name" value="Periplasmic binding protein-like II"/>
    <property type="match status" value="1"/>
</dbReference>
<dbReference type="AlphaFoldDB" id="A0A0C5WR50"/>
<dbReference type="STRING" id="658445.H744_2c2123"/>
<feature type="domain" description="HTH lysR-type" evidence="5">
    <location>
        <begin position="8"/>
        <end position="65"/>
    </location>
</feature>
<reference evidence="6 7" key="1">
    <citation type="submission" date="2013-05" db="EMBL/GenBank/DDBJ databases">
        <title>Complete genome sequence of the lipase-producing bacterium Photobacterium gaetbulicola Gung47.</title>
        <authorList>
            <person name="Kim Y.-O."/>
        </authorList>
    </citation>
    <scope>NUCLEOTIDE SEQUENCE [LARGE SCALE GENOMIC DNA]</scope>
    <source>
        <strain evidence="6 7">Gung47</strain>
    </source>
</reference>
<protein>
    <submittedName>
        <fullName evidence="6">LysR family transcriptional regulator</fullName>
    </submittedName>
</protein>
<evidence type="ECO:0000313" key="6">
    <source>
        <dbReference type="EMBL" id="AJR08787.1"/>
    </source>
</evidence>
<organism evidence="6 7">
    <name type="scientific">Photobacterium gaetbulicola Gung47</name>
    <dbReference type="NCBI Taxonomy" id="658445"/>
    <lineage>
        <taxon>Bacteria</taxon>
        <taxon>Pseudomonadati</taxon>
        <taxon>Pseudomonadota</taxon>
        <taxon>Gammaproteobacteria</taxon>
        <taxon>Vibrionales</taxon>
        <taxon>Vibrionaceae</taxon>
        <taxon>Photobacterium</taxon>
    </lineage>
</organism>
<dbReference type="InterPro" id="IPR036390">
    <property type="entry name" value="WH_DNA-bd_sf"/>
</dbReference>
<dbReference type="SUPFAM" id="SSF46785">
    <property type="entry name" value="Winged helix' DNA-binding domain"/>
    <property type="match status" value="1"/>
</dbReference>
<dbReference type="PRINTS" id="PR00039">
    <property type="entry name" value="HTHLYSR"/>
</dbReference>
<dbReference type="InterPro" id="IPR036388">
    <property type="entry name" value="WH-like_DNA-bd_sf"/>
</dbReference>
<evidence type="ECO:0000256" key="3">
    <source>
        <dbReference type="ARBA" id="ARBA00023125"/>
    </source>
</evidence>